<dbReference type="PROSITE" id="PS00093">
    <property type="entry name" value="N4_MTASE"/>
    <property type="match status" value="1"/>
</dbReference>
<dbReference type="PANTHER" id="PTHR13370:SF3">
    <property type="entry name" value="TRNA (GUANINE(10)-N2)-METHYLTRANSFERASE HOMOLOG"/>
    <property type="match status" value="1"/>
</dbReference>
<dbReference type="GO" id="GO:0005737">
    <property type="term" value="C:cytoplasm"/>
    <property type="evidence" value="ECO:0007669"/>
    <property type="project" value="TreeGrafter"/>
</dbReference>
<name>A0A4Y9FCI2_9DEIN</name>
<comment type="catalytic activity">
    <reaction evidence="7">
        <text>a 2'-deoxycytidine in DNA + S-adenosyl-L-methionine = an N(4)-methyl-2'-deoxycytidine in DNA + S-adenosyl-L-homocysteine + H(+)</text>
        <dbReference type="Rhea" id="RHEA:16857"/>
        <dbReference type="Rhea" id="RHEA-COMP:11369"/>
        <dbReference type="Rhea" id="RHEA-COMP:13674"/>
        <dbReference type="ChEBI" id="CHEBI:15378"/>
        <dbReference type="ChEBI" id="CHEBI:57856"/>
        <dbReference type="ChEBI" id="CHEBI:59789"/>
        <dbReference type="ChEBI" id="CHEBI:85452"/>
        <dbReference type="ChEBI" id="CHEBI:137933"/>
        <dbReference type="EC" id="2.1.1.113"/>
    </reaction>
</comment>
<dbReference type="RefSeq" id="WP_135259960.1">
    <property type="nucleotide sequence ID" value="NZ_SJZF01000006.1"/>
</dbReference>
<evidence type="ECO:0000313" key="10">
    <source>
        <dbReference type="EMBL" id="TFU26801.1"/>
    </source>
</evidence>
<keyword evidence="5" id="KW-0680">Restriction system</keyword>
<dbReference type="EMBL" id="SJZF01000006">
    <property type="protein sequence ID" value="TFU26801.1"/>
    <property type="molecule type" value="Genomic_DNA"/>
</dbReference>
<dbReference type="SUPFAM" id="SSF53335">
    <property type="entry name" value="S-adenosyl-L-methionine-dependent methyltransferases"/>
    <property type="match status" value="1"/>
</dbReference>
<dbReference type="GO" id="GO:0009307">
    <property type="term" value="P:DNA restriction-modification system"/>
    <property type="evidence" value="ECO:0007669"/>
    <property type="project" value="UniProtKB-KW"/>
</dbReference>
<comment type="caution">
    <text evidence="10">The sequence shown here is derived from an EMBL/GenBank/DDBJ whole genome shotgun (WGS) entry which is preliminary data.</text>
</comment>
<dbReference type="InterPro" id="IPR029063">
    <property type="entry name" value="SAM-dependent_MTases_sf"/>
</dbReference>
<comment type="similarity">
    <text evidence="1">Belongs to the N(4)/N(6)-methyltransferase family. N(4) subfamily.</text>
</comment>
<keyword evidence="4" id="KW-0949">S-adenosyl-L-methionine</keyword>
<dbReference type="GO" id="GO:0032259">
    <property type="term" value="P:methylation"/>
    <property type="evidence" value="ECO:0007669"/>
    <property type="project" value="UniProtKB-KW"/>
</dbReference>
<dbReference type="GO" id="GO:0015667">
    <property type="term" value="F:site-specific DNA-methyltransferase (cytosine-N4-specific) activity"/>
    <property type="evidence" value="ECO:0007669"/>
    <property type="project" value="UniProtKB-EC"/>
</dbReference>
<evidence type="ECO:0000259" key="9">
    <source>
        <dbReference type="Pfam" id="PF01555"/>
    </source>
</evidence>
<reference evidence="10 11" key="1">
    <citation type="submission" date="2019-03" db="EMBL/GenBank/DDBJ databases">
        <title>Thermus tengchongensis species for the arsenic transformation mechanism.</title>
        <authorList>
            <person name="Yuan G.C."/>
        </authorList>
    </citation>
    <scope>NUCLEOTIDE SEQUENCE [LARGE SCALE GENOMIC DNA]</scope>
    <source>
        <strain evidence="10 11">15W</strain>
    </source>
</reference>
<evidence type="ECO:0000256" key="1">
    <source>
        <dbReference type="ARBA" id="ARBA00010203"/>
    </source>
</evidence>
<dbReference type="EC" id="2.1.1.-" evidence="8"/>
<organism evidence="10 11">
    <name type="scientific">Thermus tengchongensis</name>
    <dbReference type="NCBI Taxonomy" id="1214928"/>
    <lineage>
        <taxon>Bacteria</taxon>
        <taxon>Thermotogati</taxon>
        <taxon>Deinococcota</taxon>
        <taxon>Deinococci</taxon>
        <taxon>Thermales</taxon>
        <taxon>Thermaceae</taxon>
        <taxon>Thermus</taxon>
    </lineage>
</organism>
<dbReference type="InterPro" id="IPR002941">
    <property type="entry name" value="DNA_methylase_N4/N6"/>
</dbReference>
<keyword evidence="2 10" id="KW-0489">Methyltransferase</keyword>
<sequence>MSPNPLLALDQEELGVPSEGSSLPPTAHRLLVGDAREVLKSLPAASVHLALTSPPYWTLKRYEDAPGQLGHVEDYEAFLDELDRVWQEVFRVLVPGGRLIVVVGDVAVARRRFGRHLVFPLHADIQVRCRKIGFDNLNPILWHKHTNAALEADRPGFFLGKPYEPGAIIKTEVEYILMQRKPGGYRRPTPEQRERSRIPKDLFARWFRQIWDDIPGESTKAHPAPFPLELAERLVRMFSFVGDTVLDPFAGTGTTLIAAARHGRNSIGVELVPRYAELARRRFGREAEGHVLMAEGV</sequence>
<protein>
    <recommendedName>
        <fullName evidence="8">Methyltransferase</fullName>
        <ecNumber evidence="8">2.1.1.-</ecNumber>
    </recommendedName>
</protein>
<gene>
    <name evidence="10" type="ORF">E0687_05015</name>
</gene>
<dbReference type="GO" id="GO:0008170">
    <property type="term" value="F:N-methyltransferase activity"/>
    <property type="evidence" value="ECO:0007669"/>
    <property type="project" value="InterPro"/>
</dbReference>
<dbReference type="Proteomes" id="UP000297668">
    <property type="component" value="Unassembled WGS sequence"/>
</dbReference>
<keyword evidence="3 10" id="KW-0808">Transferase</keyword>
<proteinExistence type="inferred from homology"/>
<dbReference type="AlphaFoldDB" id="A0A4Y9FCI2"/>
<evidence type="ECO:0000256" key="7">
    <source>
        <dbReference type="ARBA" id="ARBA00049120"/>
    </source>
</evidence>
<dbReference type="GO" id="GO:0009007">
    <property type="term" value="F:site-specific DNA-methyltransferase (adenine-specific) activity"/>
    <property type="evidence" value="ECO:0007669"/>
    <property type="project" value="TreeGrafter"/>
</dbReference>
<dbReference type="Gene3D" id="3.40.50.150">
    <property type="entry name" value="Vaccinia Virus protein VP39"/>
    <property type="match status" value="1"/>
</dbReference>
<dbReference type="Pfam" id="PF01555">
    <property type="entry name" value="N6_N4_Mtase"/>
    <property type="match status" value="1"/>
</dbReference>
<dbReference type="CDD" id="cd02440">
    <property type="entry name" value="AdoMet_MTases"/>
    <property type="match status" value="1"/>
</dbReference>
<accession>A0A4Y9FCI2</accession>
<keyword evidence="6" id="KW-0238">DNA-binding</keyword>
<evidence type="ECO:0000256" key="2">
    <source>
        <dbReference type="ARBA" id="ARBA00022603"/>
    </source>
</evidence>
<feature type="domain" description="DNA methylase N-4/N-6" evidence="9">
    <location>
        <begin position="47"/>
        <end position="280"/>
    </location>
</feature>
<dbReference type="PANTHER" id="PTHR13370">
    <property type="entry name" value="RNA METHYLASE-RELATED"/>
    <property type="match status" value="1"/>
</dbReference>
<evidence type="ECO:0000256" key="8">
    <source>
        <dbReference type="RuleBase" id="RU362026"/>
    </source>
</evidence>
<dbReference type="GO" id="GO:0003677">
    <property type="term" value="F:DNA binding"/>
    <property type="evidence" value="ECO:0007669"/>
    <property type="project" value="UniProtKB-KW"/>
</dbReference>
<evidence type="ECO:0000256" key="3">
    <source>
        <dbReference type="ARBA" id="ARBA00022679"/>
    </source>
</evidence>
<evidence type="ECO:0000256" key="4">
    <source>
        <dbReference type="ARBA" id="ARBA00022691"/>
    </source>
</evidence>
<dbReference type="InterPro" id="IPR017985">
    <property type="entry name" value="MeTrfase_CN4_CS"/>
</dbReference>
<dbReference type="PRINTS" id="PR00508">
    <property type="entry name" value="S21N4MTFRASE"/>
</dbReference>
<evidence type="ECO:0000313" key="11">
    <source>
        <dbReference type="Proteomes" id="UP000297668"/>
    </source>
</evidence>
<evidence type="ECO:0000256" key="5">
    <source>
        <dbReference type="ARBA" id="ARBA00022747"/>
    </source>
</evidence>
<evidence type="ECO:0000256" key="6">
    <source>
        <dbReference type="ARBA" id="ARBA00023125"/>
    </source>
</evidence>
<dbReference type="InterPro" id="IPR001091">
    <property type="entry name" value="RM_Methyltransferase"/>
</dbReference>